<dbReference type="OrthoDB" id="2086224at2"/>
<dbReference type="PRINTS" id="PR00412">
    <property type="entry name" value="EPOXHYDRLASE"/>
</dbReference>
<evidence type="ECO:0000256" key="1">
    <source>
        <dbReference type="ARBA" id="ARBA00022801"/>
    </source>
</evidence>
<feature type="chain" id="PRO_5020599097" evidence="2">
    <location>
        <begin position="21"/>
        <end position="328"/>
    </location>
</feature>
<dbReference type="Pfam" id="PF00561">
    <property type="entry name" value="Abhydrolase_1"/>
    <property type="match status" value="1"/>
</dbReference>
<dbReference type="SUPFAM" id="SSF53474">
    <property type="entry name" value="alpha/beta-Hydrolases"/>
    <property type="match status" value="1"/>
</dbReference>
<accession>A0A4U5JMP2</accession>
<organism evidence="4 5">
    <name type="scientific">Luteimonas gilva</name>
    <dbReference type="NCBI Taxonomy" id="2572684"/>
    <lineage>
        <taxon>Bacteria</taxon>
        <taxon>Pseudomonadati</taxon>
        <taxon>Pseudomonadota</taxon>
        <taxon>Gammaproteobacteria</taxon>
        <taxon>Lysobacterales</taxon>
        <taxon>Lysobacteraceae</taxon>
        <taxon>Luteimonas</taxon>
    </lineage>
</organism>
<evidence type="ECO:0000313" key="4">
    <source>
        <dbReference type="EMBL" id="TKR30465.1"/>
    </source>
</evidence>
<dbReference type="PANTHER" id="PTHR42977:SF3">
    <property type="entry name" value="AB HYDROLASE-1 DOMAIN-CONTAINING PROTEIN"/>
    <property type="match status" value="1"/>
</dbReference>
<keyword evidence="5" id="KW-1185">Reference proteome</keyword>
<comment type="caution">
    <text evidence="4">The sequence shown here is derived from an EMBL/GenBank/DDBJ whole genome shotgun (WGS) entry which is preliminary data.</text>
</comment>
<gene>
    <name evidence="4" type="ORF">FCE95_10110</name>
</gene>
<dbReference type="InterPro" id="IPR000073">
    <property type="entry name" value="AB_hydrolase_1"/>
</dbReference>
<dbReference type="AlphaFoldDB" id="A0A4U5JMP2"/>
<keyword evidence="2" id="KW-0732">Signal</keyword>
<dbReference type="RefSeq" id="WP_137266895.1">
    <property type="nucleotide sequence ID" value="NZ_SZUA01000002.1"/>
</dbReference>
<keyword evidence="1 4" id="KW-0378">Hydrolase</keyword>
<sequence>MNKTLLSLALAFFAAGTVQAASPSAPSPATPSAAAVEQVRYRTTNIDGVDVFYREAGPADAPVLLLLHGFPASSHMFRDLMPRLAQRYRVVAPDYPGFGYSAAPPRDRFAYTFDHYAQLLDVFAQRLGLTRYALYAMDYGAPVGFRLATAHPERVTAIVVQNGNAYEEGIAGFWDPIKAYWRSGAPADREALRAAFGAKSTQWQYTHGVPDLSLVSPDAWTVDQARLDRAGNQDIQLDLFYDYRNNLPLYPQWQRYFRERKPPMLVLWGRNDEIFVAAGAAPYRRDNPNAQIRMLDTGHFALETHGPQIAGMIRDFLDRNVSRTKQAP</sequence>
<dbReference type="InterPro" id="IPR051340">
    <property type="entry name" value="Haloalkane_dehalogenase"/>
</dbReference>
<dbReference type="InterPro" id="IPR029058">
    <property type="entry name" value="AB_hydrolase_fold"/>
</dbReference>
<dbReference type="EMBL" id="SZUA01000002">
    <property type="protein sequence ID" value="TKR30465.1"/>
    <property type="molecule type" value="Genomic_DNA"/>
</dbReference>
<dbReference type="FunFam" id="3.40.50.1820:FF:000173">
    <property type="entry name" value="Alpha/beta hydrolase"/>
    <property type="match status" value="1"/>
</dbReference>
<dbReference type="InterPro" id="IPR000639">
    <property type="entry name" value="Epox_hydrolase-like"/>
</dbReference>
<dbReference type="GO" id="GO:0004301">
    <property type="term" value="F:epoxide hydrolase activity"/>
    <property type="evidence" value="ECO:0007669"/>
    <property type="project" value="TreeGrafter"/>
</dbReference>
<dbReference type="Gene3D" id="3.40.50.1820">
    <property type="entry name" value="alpha/beta hydrolase"/>
    <property type="match status" value="1"/>
</dbReference>
<evidence type="ECO:0000313" key="5">
    <source>
        <dbReference type="Proteomes" id="UP000308707"/>
    </source>
</evidence>
<protein>
    <submittedName>
        <fullName evidence="4">Alpha/beta hydrolase</fullName>
    </submittedName>
</protein>
<dbReference type="PANTHER" id="PTHR42977">
    <property type="entry name" value="HYDROLASE-RELATED"/>
    <property type="match status" value="1"/>
</dbReference>
<name>A0A4U5JMP2_9GAMM</name>
<evidence type="ECO:0000256" key="2">
    <source>
        <dbReference type="SAM" id="SignalP"/>
    </source>
</evidence>
<proteinExistence type="predicted"/>
<feature type="domain" description="AB hydrolase-1" evidence="3">
    <location>
        <begin position="62"/>
        <end position="305"/>
    </location>
</feature>
<reference evidence="4 5" key="1">
    <citation type="submission" date="2019-04" db="EMBL/GenBank/DDBJ databases">
        <title>Reference strain of H23.</title>
        <authorList>
            <person name="Luo X."/>
        </authorList>
    </citation>
    <scope>NUCLEOTIDE SEQUENCE [LARGE SCALE GENOMIC DNA]</scope>
    <source>
        <strain evidence="4 5">H23</strain>
    </source>
</reference>
<dbReference type="Proteomes" id="UP000308707">
    <property type="component" value="Unassembled WGS sequence"/>
</dbReference>
<feature type="signal peptide" evidence="2">
    <location>
        <begin position="1"/>
        <end position="20"/>
    </location>
</feature>
<evidence type="ECO:0000259" key="3">
    <source>
        <dbReference type="Pfam" id="PF00561"/>
    </source>
</evidence>
<dbReference type="PRINTS" id="PR00111">
    <property type="entry name" value="ABHYDROLASE"/>
</dbReference>